<dbReference type="PRINTS" id="PR00781">
    <property type="entry name" value="LIPOSIGPTASE"/>
</dbReference>
<feature type="active site" evidence="9">
    <location>
        <position position="120"/>
    </location>
</feature>
<accession>A0A2M6WP08</accession>
<evidence type="ECO:0000256" key="8">
    <source>
        <dbReference type="ARBA" id="ARBA00023136"/>
    </source>
</evidence>
<feature type="active site" evidence="9">
    <location>
        <position position="134"/>
    </location>
</feature>
<evidence type="ECO:0000256" key="2">
    <source>
        <dbReference type="ARBA" id="ARBA00022475"/>
    </source>
</evidence>
<comment type="caution">
    <text evidence="9">Lacks conserved residue(s) required for the propagation of feature annotation.</text>
</comment>
<sequence>MKKKISIQNIAFLLAAMFFVADRFLKSRAIGGSWEMPINLLGSWLQFDFTPNYYIAFSLPLGGKLLLILTGVIILVIFFYTFYLLLAKKLKISLFLPLTILLLGAISNFIDRTQYGYVIDYLSCRYFTVFNLADVLIVAVVAWLLIKMLKNNKK</sequence>
<evidence type="ECO:0000256" key="5">
    <source>
        <dbReference type="ARBA" id="ARBA00022750"/>
    </source>
</evidence>
<comment type="function">
    <text evidence="9">This protein specifically catalyzes the removal of signal peptides from prolipoproteins.</text>
</comment>
<dbReference type="PANTHER" id="PTHR33695">
    <property type="entry name" value="LIPOPROTEIN SIGNAL PEPTIDASE"/>
    <property type="match status" value="1"/>
</dbReference>
<dbReference type="GO" id="GO:0006508">
    <property type="term" value="P:proteolysis"/>
    <property type="evidence" value="ECO:0007669"/>
    <property type="project" value="UniProtKB-KW"/>
</dbReference>
<dbReference type="Proteomes" id="UP000228900">
    <property type="component" value="Unassembled WGS sequence"/>
</dbReference>
<comment type="subcellular location">
    <subcellularLocation>
        <location evidence="9">Cell membrane</location>
        <topology evidence="9">Multi-pass membrane protein</topology>
    </subcellularLocation>
</comment>
<dbReference type="AlphaFoldDB" id="A0A2M6WP08"/>
<dbReference type="PANTHER" id="PTHR33695:SF1">
    <property type="entry name" value="LIPOPROTEIN SIGNAL PEPTIDASE"/>
    <property type="match status" value="1"/>
</dbReference>
<keyword evidence="3 9" id="KW-0645">Protease</keyword>
<evidence type="ECO:0000256" key="7">
    <source>
        <dbReference type="ARBA" id="ARBA00022989"/>
    </source>
</evidence>
<keyword evidence="2 9" id="KW-1003">Cell membrane</keyword>
<organism evidence="11 12">
    <name type="scientific">Candidatus Falkowbacteria bacterium CG10_big_fil_rev_8_21_14_0_10_39_9</name>
    <dbReference type="NCBI Taxonomy" id="1974566"/>
    <lineage>
        <taxon>Bacteria</taxon>
        <taxon>Candidatus Falkowiibacteriota</taxon>
    </lineage>
</organism>
<proteinExistence type="inferred from homology"/>
<keyword evidence="8 9" id="KW-0472">Membrane</keyword>
<comment type="catalytic activity">
    <reaction evidence="9">
        <text>Release of signal peptides from bacterial membrane prolipoproteins. Hydrolyzes -Xaa-Yaa-Zaa-|-(S,diacylglyceryl)Cys-, in which Xaa is hydrophobic (preferably Leu), and Yaa (Ala or Ser) and Zaa (Gly or Ala) have small, neutral side chains.</text>
        <dbReference type="EC" id="3.4.23.36"/>
    </reaction>
</comment>
<dbReference type="EMBL" id="PFAQ01000045">
    <property type="protein sequence ID" value="PIT94503.1"/>
    <property type="molecule type" value="Genomic_DNA"/>
</dbReference>
<dbReference type="InterPro" id="IPR001872">
    <property type="entry name" value="Peptidase_A8"/>
</dbReference>
<feature type="transmembrane region" description="Helical" evidence="9">
    <location>
        <begin position="53"/>
        <end position="80"/>
    </location>
</feature>
<comment type="similarity">
    <text evidence="1 9 10">Belongs to the peptidase A8 family.</text>
</comment>
<name>A0A2M6WP08_9BACT</name>
<keyword evidence="4 9" id="KW-0812">Transmembrane</keyword>
<evidence type="ECO:0000313" key="11">
    <source>
        <dbReference type="EMBL" id="PIT94503.1"/>
    </source>
</evidence>
<dbReference type="GO" id="GO:0004190">
    <property type="term" value="F:aspartic-type endopeptidase activity"/>
    <property type="evidence" value="ECO:0007669"/>
    <property type="project" value="UniProtKB-UniRule"/>
</dbReference>
<protein>
    <recommendedName>
        <fullName evidence="9">Lipoprotein signal peptidase</fullName>
        <ecNumber evidence="9">3.4.23.36</ecNumber>
    </recommendedName>
    <alternativeName>
        <fullName evidence="9">Prolipoprotein signal peptidase</fullName>
    </alternativeName>
    <alternativeName>
        <fullName evidence="9">Signal peptidase II</fullName>
        <shortName evidence="9">SPase II</shortName>
    </alternativeName>
</protein>
<evidence type="ECO:0000256" key="4">
    <source>
        <dbReference type="ARBA" id="ARBA00022692"/>
    </source>
</evidence>
<evidence type="ECO:0000313" key="12">
    <source>
        <dbReference type="Proteomes" id="UP000228900"/>
    </source>
</evidence>
<feature type="transmembrane region" description="Helical" evidence="9">
    <location>
        <begin position="126"/>
        <end position="146"/>
    </location>
</feature>
<evidence type="ECO:0000256" key="1">
    <source>
        <dbReference type="ARBA" id="ARBA00006139"/>
    </source>
</evidence>
<reference evidence="12" key="1">
    <citation type="submission" date="2017-09" db="EMBL/GenBank/DDBJ databases">
        <title>Depth-based differentiation of microbial function through sediment-hosted aquifers and enrichment of novel symbionts in the deep terrestrial subsurface.</title>
        <authorList>
            <person name="Probst A.J."/>
            <person name="Ladd B."/>
            <person name="Jarett J.K."/>
            <person name="Geller-Mcgrath D.E."/>
            <person name="Sieber C.M.K."/>
            <person name="Emerson J.B."/>
            <person name="Anantharaman K."/>
            <person name="Thomas B.C."/>
            <person name="Malmstrom R."/>
            <person name="Stieglmeier M."/>
            <person name="Klingl A."/>
            <person name="Woyke T."/>
            <person name="Ryan C.M."/>
            <person name="Banfield J.F."/>
        </authorList>
    </citation>
    <scope>NUCLEOTIDE SEQUENCE [LARGE SCALE GENOMIC DNA]</scope>
</reference>
<evidence type="ECO:0000256" key="9">
    <source>
        <dbReference type="HAMAP-Rule" id="MF_00161"/>
    </source>
</evidence>
<comment type="caution">
    <text evidence="11">The sequence shown here is derived from an EMBL/GenBank/DDBJ whole genome shotgun (WGS) entry which is preliminary data.</text>
</comment>
<dbReference type="UniPathway" id="UPA00665"/>
<dbReference type="GO" id="GO:0005886">
    <property type="term" value="C:plasma membrane"/>
    <property type="evidence" value="ECO:0007669"/>
    <property type="project" value="UniProtKB-SubCell"/>
</dbReference>
<dbReference type="EC" id="3.4.23.36" evidence="9"/>
<feature type="transmembrane region" description="Helical" evidence="9">
    <location>
        <begin position="92"/>
        <end position="110"/>
    </location>
</feature>
<evidence type="ECO:0000256" key="3">
    <source>
        <dbReference type="ARBA" id="ARBA00022670"/>
    </source>
</evidence>
<keyword evidence="6 9" id="KW-0378">Hydrolase</keyword>
<gene>
    <name evidence="9" type="primary">lspA</name>
    <name evidence="11" type="ORF">COT98_03230</name>
</gene>
<keyword evidence="7 9" id="KW-1133">Transmembrane helix</keyword>
<comment type="pathway">
    <text evidence="9">Protein modification; lipoprotein biosynthesis (signal peptide cleavage).</text>
</comment>
<evidence type="ECO:0000256" key="10">
    <source>
        <dbReference type="RuleBase" id="RU004181"/>
    </source>
</evidence>
<dbReference type="HAMAP" id="MF_00161">
    <property type="entry name" value="LspA"/>
    <property type="match status" value="1"/>
</dbReference>
<evidence type="ECO:0000256" key="6">
    <source>
        <dbReference type="ARBA" id="ARBA00022801"/>
    </source>
</evidence>
<keyword evidence="5 9" id="KW-0064">Aspartyl protease</keyword>
<dbReference type="Pfam" id="PF01252">
    <property type="entry name" value="Peptidase_A8"/>
    <property type="match status" value="1"/>
</dbReference>